<organism evidence="2 3">
    <name type="scientific">Ancylostoma ceylanicum</name>
    <dbReference type="NCBI Taxonomy" id="53326"/>
    <lineage>
        <taxon>Eukaryota</taxon>
        <taxon>Metazoa</taxon>
        <taxon>Ecdysozoa</taxon>
        <taxon>Nematoda</taxon>
        <taxon>Chromadorea</taxon>
        <taxon>Rhabditida</taxon>
        <taxon>Rhabditina</taxon>
        <taxon>Rhabditomorpha</taxon>
        <taxon>Strongyloidea</taxon>
        <taxon>Ancylostomatidae</taxon>
        <taxon>Ancylostomatinae</taxon>
        <taxon>Ancylostoma</taxon>
    </lineage>
</organism>
<dbReference type="SUPFAM" id="SSF56436">
    <property type="entry name" value="C-type lectin-like"/>
    <property type="match status" value="1"/>
</dbReference>
<dbReference type="PANTHER" id="PTHR22803">
    <property type="entry name" value="MANNOSE, PHOSPHOLIPASE, LECTIN RECEPTOR RELATED"/>
    <property type="match status" value="1"/>
</dbReference>
<dbReference type="SMART" id="SM00034">
    <property type="entry name" value="CLECT"/>
    <property type="match status" value="1"/>
</dbReference>
<gene>
    <name evidence="2" type="ORF">ANCCEY_11906</name>
</gene>
<proteinExistence type="predicted"/>
<dbReference type="InterPro" id="IPR050111">
    <property type="entry name" value="C-type_lectin/snaclec_domain"/>
</dbReference>
<dbReference type="EMBL" id="KE125354">
    <property type="protein sequence ID" value="EPB68997.1"/>
    <property type="molecule type" value="Genomic_DNA"/>
</dbReference>
<dbReference type="PROSITE" id="PS50041">
    <property type="entry name" value="C_TYPE_LECTIN_2"/>
    <property type="match status" value="1"/>
</dbReference>
<dbReference type="Proteomes" id="UP000054495">
    <property type="component" value="Unassembled WGS sequence"/>
</dbReference>
<dbReference type="InterPro" id="IPR016186">
    <property type="entry name" value="C-type_lectin-like/link_sf"/>
</dbReference>
<dbReference type="InterPro" id="IPR016187">
    <property type="entry name" value="CTDL_fold"/>
</dbReference>
<dbReference type="Gene3D" id="3.10.100.10">
    <property type="entry name" value="Mannose-Binding Protein A, subunit A"/>
    <property type="match status" value="1"/>
</dbReference>
<evidence type="ECO:0000259" key="1">
    <source>
        <dbReference type="PROSITE" id="PS50041"/>
    </source>
</evidence>
<evidence type="ECO:0000313" key="2">
    <source>
        <dbReference type="EMBL" id="EPB68997.1"/>
    </source>
</evidence>
<protein>
    <submittedName>
        <fullName evidence="2">Lectin C-type domain protein</fullName>
    </submittedName>
</protein>
<dbReference type="InterPro" id="IPR001304">
    <property type="entry name" value="C-type_lectin-like"/>
</dbReference>
<dbReference type="Pfam" id="PF00059">
    <property type="entry name" value="Lectin_C"/>
    <property type="match status" value="1"/>
</dbReference>
<sequence>MICWKDYVSEHVAQTRCRKERADLASIHSKDENDFVTEVAYGDGMGLSGMKVWIGLHKNKHGGWEWSDGTPYDYNNWDDKQPDNYNCHETESPEDCTQIYSSGKWNDLRCDGLVRKGVCKRKWIPLEMEKLK</sequence>
<reference evidence="2 3" key="1">
    <citation type="submission" date="2013-05" db="EMBL/GenBank/DDBJ databases">
        <title>Draft genome of the parasitic nematode Anyclostoma ceylanicum.</title>
        <authorList>
            <person name="Mitreva M."/>
        </authorList>
    </citation>
    <scope>NUCLEOTIDE SEQUENCE [LARGE SCALE GENOMIC DNA]</scope>
</reference>
<feature type="domain" description="C-type lectin" evidence="1">
    <location>
        <begin position="13"/>
        <end position="111"/>
    </location>
</feature>
<evidence type="ECO:0000313" key="3">
    <source>
        <dbReference type="Proteomes" id="UP000054495"/>
    </source>
</evidence>
<name>A0A0D6LMY1_9BILA</name>
<keyword evidence="3" id="KW-1185">Reference proteome</keyword>
<dbReference type="AlphaFoldDB" id="A0A0D6LMY1"/>
<accession>A0A0D6LMY1</accession>